<dbReference type="Proteomes" id="UP000694545">
    <property type="component" value="Unplaced"/>
</dbReference>
<reference evidence="1" key="1">
    <citation type="submission" date="2025-08" db="UniProtKB">
        <authorList>
            <consortium name="Ensembl"/>
        </authorList>
    </citation>
    <scope>IDENTIFICATION</scope>
</reference>
<evidence type="ECO:0000313" key="2">
    <source>
        <dbReference type="Proteomes" id="UP000694545"/>
    </source>
</evidence>
<proteinExistence type="predicted"/>
<keyword evidence="2" id="KW-1185">Reference proteome</keyword>
<sequence>IIREVKTAAHLRPLVLRGNKSCLVNTIFNQDWRIVGRLLVSWALEVKVRVTGRLIANTIRGIPSSSGLANWSNRLRFIVRFSLGLWGYC</sequence>
<dbReference type="Ensembl" id="ENSVKKT00000004220.1">
    <property type="protein sequence ID" value="ENSVKKP00000004109.1"/>
    <property type="gene ID" value="ENSVKKG00000003082.1"/>
</dbReference>
<accession>A0A8D2J459</accession>
<dbReference type="OMA" id="WLYISIV"/>
<name>A0A8D2J459_VARKO</name>
<reference evidence="1" key="2">
    <citation type="submission" date="2025-09" db="UniProtKB">
        <authorList>
            <consortium name="Ensembl"/>
        </authorList>
    </citation>
    <scope>IDENTIFICATION</scope>
</reference>
<protein>
    <submittedName>
        <fullName evidence="1">Uncharacterized protein</fullName>
    </submittedName>
</protein>
<organism evidence="1 2">
    <name type="scientific">Varanus komodoensis</name>
    <name type="common">Komodo dragon</name>
    <dbReference type="NCBI Taxonomy" id="61221"/>
    <lineage>
        <taxon>Eukaryota</taxon>
        <taxon>Metazoa</taxon>
        <taxon>Chordata</taxon>
        <taxon>Craniata</taxon>
        <taxon>Vertebrata</taxon>
        <taxon>Euteleostomi</taxon>
        <taxon>Lepidosauria</taxon>
        <taxon>Squamata</taxon>
        <taxon>Bifurcata</taxon>
        <taxon>Unidentata</taxon>
        <taxon>Episquamata</taxon>
        <taxon>Toxicofera</taxon>
        <taxon>Anguimorpha</taxon>
        <taxon>Paleoanguimorpha</taxon>
        <taxon>Varanoidea</taxon>
        <taxon>Varanidae</taxon>
        <taxon>Varanus</taxon>
    </lineage>
</organism>
<evidence type="ECO:0000313" key="1">
    <source>
        <dbReference type="Ensembl" id="ENSVKKP00000004109.1"/>
    </source>
</evidence>
<dbReference type="AlphaFoldDB" id="A0A8D2J459"/>